<reference evidence="1" key="1">
    <citation type="submission" date="2021-01" db="EMBL/GenBank/DDBJ databases">
        <title>Whole genome shotgun sequence of Virgisporangium aurantiacum NBRC 16421.</title>
        <authorList>
            <person name="Komaki H."/>
            <person name="Tamura T."/>
        </authorList>
    </citation>
    <scope>NUCLEOTIDE SEQUENCE</scope>
    <source>
        <strain evidence="1">NBRC 16421</strain>
    </source>
</reference>
<comment type="caution">
    <text evidence="1">The sequence shown here is derived from an EMBL/GenBank/DDBJ whole genome shotgun (WGS) entry which is preliminary data.</text>
</comment>
<proteinExistence type="predicted"/>
<evidence type="ECO:0000313" key="2">
    <source>
        <dbReference type="Proteomes" id="UP000612585"/>
    </source>
</evidence>
<dbReference type="EMBL" id="BOPG01000082">
    <property type="protein sequence ID" value="GIJ62707.1"/>
    <property type="molecule type" value="Genomic_DNA"/>
</dbReference>
<accession>A0A8J3ZGX7</accession>
<evidence type="ECO:0000313" key="1">
    <source>
        <dbReference type="EMBL" id="GIJ62707.1"/>
    </source>
</evidence>
<sequence length="314" mass="34536">MWDQQAGILTRRQALAAGLTDEAIDAQVGAARWQRVYPGVLATFSGPVGREAQLWAAVLFAGTGAVLSHETAAELHKLVSEPAEVVHISIPVGRSVRARPGIVLHRSRNVERLRHPVLEPPRTKLEETVLDLTQTSPDLDSAIGWLVKAVASRRTTATRLLEALTARHRVRWRRELTNALSDVADGCHSMLELRYARAVERAHRLPHGCRQRRRGSWYDDVAYIDFGVLVELDGRAAHAGERVFRDHRRDNAAVLSGAKVLRYGLADVTRRPCVVAGEVATVLRSAGWVGHPRSCGPGCPLPQQRGDSPVPRHG</sequence>
<dbReference type="RefSeq" id="WP_204008527.1">
    <property type="nucleotide sequence ID" value="NZ_BOPG01000082.1"/>
</dbReference>
<name>A0A8J3ZGX7_9ACTN</name>
<keyword evidence="2" id="KW-1185">Reference proteome</keyword>
<evidence type="ECO:0008006" key="3">
    <source>
        <dbReference type="Google" id="ProtNLM"/>
    </source>
</evidence>
<dbReference type="Proteomes" id="UP000612585">
    <property type="component" value="Unassembled WGS sequence"/>
</dbReference>
<organism evidence="1 2">
    <name type="scientific">Virgisporangium aurantiacum</name>
    <dbReference type="NCBI Taxonomy" id="175570"/>
    <lineage>
        <taxon>Bacteria</taxon>
        <taxon>Bacillati</taxon>
        <taxon>Actinomycetota</taxon>
        <taxon>Actinomycetes</taxon>
        <taxon>Micromonosporales</taxon>
        <taxon>Micromonosporaceae</taxon>
        <taxon>Virgisporangium</taxon>
    </lineage>
</organism>
<dbReference type="AlphaFoldDB" id="A0A8J3ZGX7"/>
<protein>
    <recommendedName>
        <fullName evidence="3">DUF559 domain-containing protein</fullName>
    </recommendedName>
</protein>
<gene>
    <name evidence="1" type="ORF">Vau01_102230</name>
</gene>